<evidence type="ECO:0000256" key="1">
    <source>
        <dbReference type="ARBA" id="ARBA00001974"/>
    </source>
</evidence>
<dbReference type="Pfam" id="PF07992">
    <property type="entry name" value="Pyr_redox_2"/>
    <property type="match status" value="1"/>
</dbReference>
<dbReference type="InterPro" id="IPR036188">
    <property type="entry name" value="FAD/NAD-bd_sf"/>
</dbReference>
<accession>A0A9Q9SNR1</accession>
<dbReference type="RefSeq" id="WP_174994030.1">
    <property type="nucleotide sequence ID" value="NZ_CABVPX010000031.1"/>
</dbReference>
<gene>
    <name evidence="7" type="ORF">BAR24066_05802</name>
</gene>
<evidence type="ECO:0000259" key="5">
    <source>
        <dbReference type="Pfam" id="PF07992"/>
    </source>
</evidence>
<dbReference type="PANTHER" id="PTHR43557">
    <property type="entry name" value="APOPTOSIS-INDUCING FACTOR 1"/>
    <property type="match status" value="1"/>
</dbReference>
<dbReference type="EMBL" id="CABVPX010000031">
    <property type="protein sequence ID" value="VWC20907.1"/>
    <property type="molecule type" value="Genomic_DNA"/>
</dbReference>
<keyword evidence="2" id="KW-0285">Flavoprotein</keyword>
<dbReference type="InterPro" id="IPR050446">
    <property type="entry name" value="FAD-oxidoreductase/Apoptosis"/>
</dbReference>
<comment type="cofactor">
    <cofactor evidence="1">
        <name>FAD</name>
        <dbReference type="ChEBI" id="CHEBI:57692"/>
    </cofactor>
</comment>
<dbReference type="SUPFAM" id="SSF51905">
    <property type="entry name" value="FAD/NAD(P)-binding domain"/>
    <property type="match status" value="1"/>
</dbReference>
<evidence type="ECO:0000313" key="8">
    <source>
        <dbReference type="Proteomes" id="UP000494172"/>
    </source>
</evidence>
<name>A0A9Q9SNR1_9BURK</name>
<dbReference type="AlphaFoldDB" id="A0A9Q9SNR1"/>
<proteinExistence type="predicted"/>
<keyword evidence="4" id="KW-0560">Oxidoreductase</keyword>
<evidence type="ECO:0000259" key="6">
    <source>
        <dbReference type="Pfam" id="PF14759"/>
    </source>
</evidence>
<evidence type="ECO:0000256" key="4">
    <source>
        <dbReference type="ARBA" id="ARBA00023002"/>
    </source>
</evidence>
<sequence>MNASTVDARHASQTILIVGAGQAGGRAAEALRARGFGGRIVLAGDEPARPYERPPLSKDVLLARDDADCFTGWLHPASFYQDSRIEWRDDCVERLDLANRVAAFRDGPSIRFDQCLLTTGGRARHWPGLREGRHVYSLRTLADAMRLRERLATAQSVAVIGGGFLGLEFAASARKRGLDVTIFESASRLLARAVPAAFAARLRDKHETHGVRFVFDACGLRVDDSGPGVRLETESGSAGFDFCVVAIGQTPNDDLARRSGIETDNGIVVDAYCRTSAPGIYAAGDCANFPFGATGQRLRLESWQNAQEQAIVAAANMTGEQLAYRPTPWFWTDQYDWNIQMLGMPDSAIECWVERPSPDGKALSIGLRGGAIVYALAINQGGELRALRRLLERGTPVDPAALADPSVKLRQLDQRAA</sequence>
<dbReference type="Gene3D" id="3.50.50.60">
    <property type="entry name" value="FAD/NAD(P)-binding domain"/>
    <property type="match status" value="2"/>
</dbReference>
<evidence type="ECO:0000256" key="2">
    <source>
        <dbReference type="ARBA" id="ARBA00022630"/>
    </source>
</evidence>
<organism evidence="7 8">
    <name type="scientific">Burkholderia arboris</name>
    <dbReference type="NCBI Taxonomy" id="488730"/>
    <lineage>
        <taxon>Bacteria</taxon>
        <taxon>Pseudomonadati</taxon>
        <taxon>Pseudomonadota</taxon>
        <taxon>Betaproteobacteria</taxon>
        <taxon>Burkholderiales</taxon>
        <taxon>Burkholderiaceae</taxon>
        <taxon>Burkholderia</taxon>
        <taxon>Burkholderia cepacia complex</taxon>
    </lineage>
</organism>
<dbReference type="PANTHER" id="PTHR43557:SF2">
    <property type="entry name" value="RIESKE DOMAIN-CONTAINING PROTEIN-RELATED"/>
    <property type="match status" value="1"/>
</dbReference>
<dbReference type="InterPro" id="IPR016156">
    <property type="entry name" value="FAD/NAD-linked_Rdtase_dimer_sf"/>
</dbReference>
<dbReference type="Proteomes" id="UP000494172">
    <property type="component" value="Unassembled WGS sequence"/>
</dbReference>
<evidence type="ECO:0000256" key="3">
    <source>
        <dbReference type="ARBA" id="ARBA00022827"/>
    </source>
</evidence>
<feature type="domain" description="FAD/NAD(P)-binding" evidence="5">
    <location>
        <begin position="15"/>
        <end position="310"/>
    </location>
</feature>
<evidence type="ECO:0000313" key="7">
    <source>
        <dbReference type="EMBL" id="VWC20907.1"/>
    </source>
</evidence>
<dbReference type="InterPro" id="IPR028202">
    <property type="entry name" value="Reductase_C"/>
</dbReference>
<dbReference type="Pfam" id="PF14759">
    <property type="entry name" value="Reductase_C"/>
    <property type="match status" value="1"/>
</dbReference>
<dbReference type="Gene3D" id="3.30.390.30">
    <property type="match status" value="1"/>
</dbReference>
<feature type="domain" description="Reductase C-terminal" evidence="6">
    <location>
        <begin position="329"/>
        <end position="412"/>
    </location>
</feature>
<dbReference type="SUPFAM" id="SSF55424">
    <property type="entry name" value="FAD/NAD-linked reductases, dimerisation (C-terminal) domain"/>
    <property type="match status" value="1"/>
</dbReference>
<dbReference type="PRINTS" id="PR00411">
    <property type="entry name" value="PNDRDTASEI"/>
</dbReference>
<dbReference type="GO" id="GO:0016651">
    <property type="term" value="F:oxidoreductase activity, acting on NAD(P)H"/>
    <property type="evidence" value="ECO:0007669"/>
    <property type="project" value="TreeGrafter"/>
</dbReference>
<comment type="caution">
    <text evidence="7">The sequence shown here is derived from an EMBL/GenBank/DDBJ whole genome shotgun (WGS) entry which is preliminary data.</text>
</comment>
<keyword evidence="3" id="KW-0274">FAD</keyword>
<dbReference type="PRINTS" id="PR00368">
    <property type="entry name" value="FADPNR"/>
</dbReference>
<dbReference type="InterPro" id="IPR023753">
    <property type="entry name" value="FAD/NAD-binding_dom"/>
</dbReference>
<dbReference type="GO" id="GO:0005737">
    <property type="term" value="C:cytoplasm"/>
    <property type="evidence" value="ECO:0007669"/>
    <property type="project" value="TreeGrafter"/>
</dbReference>
<reference evidence="7 8" key="1">
    <citation type="submission" date="2019-09" db="EMBL/GenBank/DDBJ databases">
        <authorList>
            <person name="Depoorter E."/>
        </authorList>
    </citation>
    <scope>NUCLEOTIDE SEQUENCE [LARGE SCALE GENOMIC DNA]</scope>
    <source>
        <strain evidence="7">LMG 24066</strain>
    </source>
</reference>
<protein>
    <submittedName>
        <fullName evidence="7">Pyridine nucleotide-disulfide oxidoreductase</fullName>
    </submittedName>
</protein>